<dbReference type="Pfam" id="PF01636">
    <property type="entry name" value="APH"/>
    <property type="match status" value="1"/>
</dbReference>
<keyword evidence="3" id="KW-0808">Transferase</keyword>
<evidence type="ECO:0000313" key="3">
    <source>
        <dbReference type="EMBL" id="RGE58335.1"/>
    </source>
</evidence>
<dbReference type="GO" id="GO:0009088">
    <property type="term" value="P:threonine biosynthetic process"/>
    <property type="evidence" value="ECO:0007669"/>
    <property type="project" value="TreeGrafter"/>
</dbReference>
<proteinExistence type="inferred from homology"/>
<dbReference type="InterPro" id="IPR011009">
    <property type="entry name" value="Kinase-like_dom_sf"/>
</dbReference>
<gene>
    <name evidence="3" type="ORF">DXC51_17585</name>
</gene>
<dbReference type="Gene3D" id="3.30.200.20">
    <property type="entry name" value="Phosphorylase Kinase, domain 1"/>
    <property type="match status" value="1"/>
</dbReference>
<dbReference type="PANTHER" id="PTHR21064:SF6">
    <property type="entry name" value="AMINOGLYCOSIDE PHOSPHOTRANSFERASE DOMAIN-CONTAINING PROTEIN"/>
    <property type="match status" value="1"/>
</dbReference>
<dbReference type="GO" id="GO:0004413">
    <property type="term" value="F:homoserine kinase activity"/>
    <property type="evidence" value="ECO:0007669"/>
    <property type="project" value="TreeGrafter"/>
</dbReference>
<comment type="similarity">
    <text evidence="1">Belongs to the pseudomonas-type ThrB family.</text>
</comment>
<keyword evidence="4" id="KW-1185">Reference proteome</keyword>
<organism evidence="3 4">
    <name type="scientific">Eisenbergiella massiliensis</name>
    <dbReference type="NCBI Taxonomy" id="1720294"/>
    <lineage>
        <taxon>Bacteria</taxon>
        <taxon>Bacillati</taxon>
        <taxon>Bacillota</taxon>
        <taxon>Clostridia</taxon>
        <taxon>Lachnospirales</taxon>
        <taxon>Lachnospiraceae</taxon>
        <taxon>Eisenbergiella</taxon>
    </lineage>
</organism>
<protein>
    <submittedName>
        <fullName evidence="3">Aminoglycoside phosphotransferase</fullName>
    </submittedName>
</protein>
<reference evidence="3 4" key="1">
    <citation type="submission" date="2018-08" db="EMBL/GenBank/DDBJ databases">
        <title>A genome reference for cultivated species of the human gut microbiota.</title>
        <authorList>
            <person name="Zou Y."/>
            <person name="Xue W."/>
            <person name="Luo G."/>
        </authorList>
    </citation>
    <scope>NUCLEOTIDE SEQUENCE [LARGE SCALE GENOMIC DNA]</scope>
    <source>
        <strain evidence="3 4">TF05-5AC</strain>
    </source>
</reference>
<dbReference type="SUPFAM" id="SSF56112">
    <property type="entry name" value="Protein kinase-like (PK-like)"/>
    <property type="match status" value="1"/>
</dbReference>
<dbReference type="Proteomes" id="UP000260812">
    <property type="component" value="Unassembled WGS sequence"/>
</dbReference>
<sequence length="336" mass="39122">MKLAPRVRYSQFNAEDIKKELLQRYELEQPLNCRFYDFGMNDIYLIRAGNTNYYLRISLAGIHQRIDYLEEMNIIKTLAERGIRAAVPVKMAHAAGSDNPFVWELAAPEGIRYAALFTEAPKQPSEDNESCAFHLGRMLAMLHRTADEENFRVSREPIDMMQLAEKPLAGIRPYLENRPADYRCLKEGAAKLKIFIKDRLSEASPEYGFCHGDLHSGNVFFEGVDPTIFDFDCMGYGWRAYDICVYAWDESFQNEKFMEGNTWKKYLEGYESVRPLSREEKEAIPAFAALRELWMIGLHAEVMEKNAGCCWHQDDYFDYQLKVFRQWLNRCGLLSE</sequence>
<dbReference type="Gene3D" id="3.90.1200.10">
    <property type="match status" value="1"/>
</dbReference>
<dbReference type="InterPro" id="IPR050249">
    <property type="entry name" value="Pseudomonas-type_ThrB"/>
</dbReference>
<dbReference type="InterPro" id="IPR002575">
    <property type="entry name" value="Aminoglycoside_PTrfase"/>
</dbReference>
<comment type="caution">
    <text evidence="3">The sequence shown here is derived from an EMBL/GenBank/DDBJ whole genome shotgun (WGS) entry which is preliminary data.</text>
</comment>
<feature type="domain" description="Aminoglycoside phosphotransferase" evidence="2">
    <location>
        <begin position="41"/>
        <end position="276"/>
    </location>
</feature>
<evidence type="ECO:0000259" key="2">
    <source>
        <dbReference type="Pfam" id="PF01636"/>
    </source>
</evidence>
<evidence type="ECO:0000256" key="1">
    <source>
        <dbReference type="ARBA" id="ARBA00038240"/>
    </source>
</evidence>
<accession>A0A3E3I1H8</accession>
<dbReference type="EMBL" id="QVLV01000012">
    <property type="protein sequence ID" value="RGE58335.1"/>
    <property type="molecule type" value="Genomic_DNA"/>
</dbReference>
<name>A0A3E3I1H8_9FIRM</name>
<dbReference type="AlphaFoldDB" id="A0A3E3I1H8"/>
<evidence type="ECO:0000313" key="4">
    <source>
        <dbReference type="Proteomes" id="UP000260812"/>
    </source>
</evidence>
<dbReference type="PANTHER" id="PTHR21064">
    <property type="entry name" value="AMINOGLYCOSIDE PHOSPHOTRANSFERASE DOMAIN-CONTAINING PROTEIN-RELATED"/>
    <property type="match status" value="1"/>
</dbReference>